<dbReference type="GO" id="GO:0072344">
    <property type="term" value="P:rescue of stalled ribosome"/>
    <property type="evidence" value="ECO:0007669"/>
    <property type="project" value="UniProtKB-UniRule"/>
</dbReference>
<dbReference type="KEGG" id="teq:TEQUI_0956"/>
<evidence type="ECO:0000256" key="2">
    <source>
        <dbReference type="ARBA" id="ARBA00022555"/>
    </source>
</evidence>
<gene>
    <name evidence="7" type="primary">pth</name>
    <name evidence="11" type="ordered locus">TEQUI_0956</name>
</gene>
<proteinExistence type="inferred from homology"/>
<dbReference type="GO" id="GO:0006515">
    <property type="term" value="P:protein quality control for misfolded or incompletely synthesized proteins"/>
    <property type="evidence" value="ECO:0007669"/>
    <property type="project" value="UniProtKB-UniRule"/>
</dbReference>
<dbReference type="EMBL" id="CP002456">
    <property type="protein sequence ID" value="ADU91886.1"/>
    <property type="molecule type" value="Genomic_DNA"/>
</dbReference>
<evidence type="ECO:0000256" key="5">
    <source>
        <dbReference type="ARBA" id="ARBA00038063"/>
    </source>
</evidence>
<keyword evidence="4 7" id="KW-0694">RNA-binding</keyword>
<comment type="function">
    <text evidence="7">Hydrolyzes ribosome-free peptidyl-tRNAs (with 1 or more amino acids incorporated), which drop off the ribosome during protein synthesis, or as a result of ribosome stalling.</text>
</comment>
<dbReference type="PROSITE" id="PS01195">
    <property type="entry name" value="PEPT_TRNA_HYDROL_1"/>
    <property type="match status" value="1"/>
</dbReference>
<feature type="compositionally biased region" description="Polar residues" evidence="10">
    <location>
        <begin position="237"/>
        <end position="246"/>
    </location>
</feature>
<evidence type="ECO:0000313" key="11">
    <source>
        <dbReference type="EMBL" id="ADU91886.1"/>
    </source>
</evidence>
<feature type="binding site" evidence="7">
    <location>
        <position position="18"/>
    </location>
    <ligand>
        <name>tRNA</name>
        <dbReference type="ChEBI" id="CHEBI:17843"/>
    </ligand>
</feature>
<evidence type="ECO:0000256" key="4">
    <source>
        <dbReference type="ARBA" id="ARBA00022884"/>
    </source>
</evidence>
<dbReference type="EC" id="3.1.1.29" evidence="1 7"/>
<dbReference type="SUPFAM" id="SSF53178">
    <property type="entry name" value="Peptidyl-tRNA hydrolase-like"/>
    <property type="match status" value="1"/>
</dbReference>
<evidence type="ECO:0000256" key="6">
    <source>
        <dbReference type="ARBA" id="ARBA00050038"/>
    </source>
</evidence>
<dbReference type="PANTHER" id="PTHR17224:SF1">
    <property type="entry name" value="PEPTIDYL-TRNA HYDROLASE"/>
    <property type="match status" value="1"/>
</dbReference>
<evidence type="ECO:0000313" key="12">
    <source>
        <dbReference type="Proteomes" id="UP000007472"/>
    </source>
</evidence>
<dbReference type="NCBIfam" id="TIGR00447">
    <property type="entry name" value="pth"/>
    <property type="match status" value="1"/>
</dbReference>
<dbReference type="FunFam" id="3.40.50.1470:FF:000001">
    <property type="entry name" value="Peptidyl-tRNA hydrolase"/>
    <property type="match status" value="1"/>
</dbReference>
<keyword evidence="7" id="KW-0963">Cytoplasm</keyword>
<dbReference type="InterPro" id="IPR018171">
    <property type="entry name" value="Pept_tRNA_hydro_CS"/>
</dbReference>
<feature type="region of interest" description="Disordered" evidence="10">
    <location>
        <begin position="210"/>
        <end position="264"/>
    </location>
</feature>
<name>A0A654KJ19_TAYEM</name>
<accession>A0A654KJ19</accession>
<dbReference type="InterPro" id="IPR001328">
    <property type="entry name" value="Pept_tRNA_hydro"/>
</dbReference>
<evidence type="ECO:0000256" key="7">
    <source>
        <dbReference type="HAMAP-Rule" id="MF_00083"/>
    </source>
</evidence>
<feature type="binding site" evidence="7">
    <location>
        <position position="117"/>
    </location>
    <ligand>
        <name>tRNA</name>
        <dbReference type="ChEBI" id="CHEBI:17843"/>
    </ligand>
</feature>
<dbReference type="GO" id="GO:0000049">
    <property type="term" value="F:tRNA binding"/>
    <property type="evidence" value="ECO:0007669"/>
    <property type="project" value="UniProtKB-UniRule"/>
</dbReference>
<dbReference type="Proteomes" id="UP000007472">
    <property type="component" value="Chromosome"/>
</dbReference>
<keyword evidence="2 7" id="KW-0820">tRNA-binding</keyword>
<keyword evidence="3 7" id="KW-0378">Hydrolase</keyword>
<dbReference type="GO" id="GO:0004045">
    <property type="term" value="F:peptidyl-tRNA hydrolase activity"/>
    <property type="evidence" value="ECO:0007669"/>
    <property type="project" value="UniProtKB-UniRule"/>
</dbReference>
<dbReference type="InterPro" id="IPR036416">
    <property type="entry name" value="Pept_tRNA_hydro_sf"/>
</dbReference>
<evidence type="ECO:0000256" key="3">
    <source>
        <dbReference type="ARBA" id="ARBA00022801"/>
    </source>
</evidence>
<organism evidence="11 12">
    <name type="scientific">Taylorella equigenitalis (strain MCE9)</name>
    <dbReference type="NCBI Taxonomy" id="937774"/>
    <lineage>
        <taxon>Bacteria</taxon>
        <taxon>Pseudomonadati</taxon>
        <taxon>Pseudomonadota</taxon>
        <taxon>Betaproteobacteria</taxon>
        <taxon>Burkholderiales</taxon>
        <taxon>Alcaligenaceae</taxon>
        <taxon>Taylorella</taxon>
    </lineage>
</organism>
<comment type="similarity">
    <text evidence="5 7 9">Belongs to the PTH family.</text>
</comment>
<feature type="binding site" evidence="7">
    <location>
        <position position="69"/>
    </location>
    <ligand>
        <name>tRNA</name>
        <dbReference type="ChEBI" id="CHEBI:17843"/>
    </ligand>
</feature>
<evidence type="ECO:0000256" key="9">
    <source>
        <dbReference type="RuleBase" id="RU004320"/>
    </source>
</evidence>
<comment type="catalytic activity">
    <reaction evidence="7 8">
        <text>an N-acyl-L-alpha-aminoacyl-tRNA + H2O = an N-acyl-L-amino acid + a tRNA + H(+)</text>
        <dbReference type="Rhea" id="RHEA:54448"/>
        <dbReference type="Rhea" id="RHEA-COMP:10123"/>
        <dbReference type="Rhea" id="RHEA-COMP:13883"/>
        <dbReference type="ChEBI" id="CHEBI:15377"/>
        <dbReference type="ChEBI" id="CHEBI:15378"/>
        <dbReference type="ChEBI" id="CHEBI:59874"/>
        <dbReference type="ChEBI" id="CHEBI:78442"/>
        <dbReference type="ChEBI" id="CHEBI:138191"/>
        <dbReference type="EC" id="3.1.1.29"/>
    </reaction>
</comment>
<evidence type="ECO:0000256" key="8">
    <source>
        <dbReference type="RuleBase" id="RU000673"/>
    </source>
</evidence>
<dbReference type="PROSITE" id="PS01196">
    <property type="entry name" value="PEPT_TRNA_HYDROL_2"/>
    <property type="match status" value="1"/>
</dbReference>
<dbReference type="GO" id="GO:0005737">
    <property type="term" value="C:cytoplasm"/>
    <property type="evidence" value="ECO:0007669"/>
    <property type="project" value="UniProtKB-SubCell"/>
</dbReference>
<comment type="subunit">
    <text evidence="7">Monomer.</text>
</comment>
<dbReference type="PANTHER" id="PTHR17224">
    <property type="entry name" value="PEPTIDYL-TRNA HYDROLASE"/>
    <property type="match status" value="1"/>
</dbReference>
<reference evidence="11 12" key="1">
    <citation type="journal article" date="2011" name="J. Bacteriol.">
        <title>Genome sequence of Taylorella equigenitalis MCE9, the causative agent of contagious equine metritis.</title>
        <authorList>
            <person name="Hebert L."/>
            <person name="Moumen B."/>
            <person name="Duquesne F."/>
            <person name="Breuil M.F."/>
            <person name="Laugier C."/>
            <person name="Batto J.M."/>
            <person name="Renault P."/>
            <person name="Petry S."/>
        </authorList>
    </citation>
    <scope>NUCLEOTIDE SEQUENCE [LARGE SCALE GENOMIC DNA]</scope>
    <source>
        <strain evidence="11 12">MCE9</strain>
    </source>
</reference>
<dbReference type="HAMAP" id="MF_00083">
    <property type="entry name" value="Pept_tRNA_hydro_bact"/>
    <property type="match status" value="1"/>
</dbReference>
<comment type="subcellular location">
    <subcellularLocation>
        <location evidence="7">Cytoplasm</location>
    </subcellularLocation>
</comment>
<feature type="site" description="Discriminates between blocked and unblocked aminoacyl-tRNA" evidence="7">
    <location>
        <position position="13"/>
    </location>
</feature>
<dbReference type="CDD" id="cd00462">
    <property type="entry name" value="PTH"/>
    <property type="match status" value="1"/>
</dbReference>
<feature type="site" description="Stabilizes the basic form of H active site to accept a proton" evidence="7">
    <location>
        <position position="96"/>
    </location>
</feature>
<feature type="active site" description="Proton acceptor" evidence="7">
    <location>
        <position position="23"/>
    </location>
</feature>
<evidence type="ECO:0000256" key="1">
    <source>
        <dbReference type="ARBA" id="ARBA00013260"/>
    </source>
</evidence>
<dbReference type="Pfam" id="PF01195">
    <property type="entry name" value="Pept_tRNA_hydro"/>
    <property type="match status" value="1"/>
</dbReference>
<comment type="function">
    <text evidence="7">Catalyzes the release of premature peptidyl moieties from peptidyl-tRNA molecules trapped in stalled 50S ribosomal subunits, and thus maintains levels of free tRNAs and 50S ribosomes.</text>
</comment>
<dbReference type="Gene3D" id="3.40.50.1470">
    <property type="entry name" value="Peptidyl-tRNA hydrolase"/>
    <property type="match status" value="1"/>
</dbReference>
<feature type="binding site" evidence="7">
    <location>
        <position position="71"/>
    </location>
    <ligand>
        <name>tRNA</name>
        <dbReference type="ChEBI" id="CHEBI:17843"/>
    </ligand>
</feature>
<sequence length="264" mass="28794">MNTPLKLIVGLGNPGPEYEHTRHNAGFWFVDRLALKHGCNWNQESAFHGYMAKMPSAGGSIFLLKPSTYMNLSGRAVQAVCHFYKIAVDEVLVAHDELDLPINEIKLKKGGGHAGHNGLRDITKAMASPEFWRLRIGIDHPIKRNMVQPVADYVLHRPNLEEFEQLLMSVDRGVEAVDYLIKGDKQKAITTLSGGNASCKAKSEAQTQAQSKATARAQSKAQTASATKSAGTTISAPTQTPKQTQAPYKHPSPAKPKKEGTQDA</sequence>
<feature type="compositionally biased region" description="Low complexity" evidence="10">
    <location>
        <begin position="210"/>
        <end position="236"/>
    </location>
</feature>
<dbReference type="AlphaFoldDB" id="A0A654KJ19"/>
<evidence type="ECO:0000256" key="10">
    <source>
        <dbReference type="SAM" id="MobiDB-lite"/>
    </source>
</evidence>
<protein>
    <recommendedName>
        <fullName evidence="6 7">Peptidyl-tRNA hydrolase</fullName>
        <shortName evidence="7">Pth</shortName>
        <ecNumber evidence="1 7">3.1.1.29</ecNumber>
    </recommendedName>
</protein>